<dbReference type="KEGG" id="cco:CCC13826_1203"/>
<dbReference type="AlphaFoldDB" id="A7ZDD7"/>
<evidence type="ECO:0000313" key="2">
    <source>
        <dbReference type="Proteomes" id="UP000001121"/>
    </source>
</evidence>
<name>A7ZDD7_CAMC1</name>
<dbReference type="HOGENOM" id="CLU_1692239_0_0_7"/>
<dbReference type="STRING" id="360104.CCC13826_1203"/>
<dbReference type="EMBL" id="CP000792">
    <property type="protein sequence ID" value="EAT98668.1"/>
    <property type="molecule type" value="Genomic_DNA"/>
</dbReference>
<evidence type="ECO:0000313" key="1">
    <source>
        <dbReference type="EMBL" id="EAT98668.1"/>
    </source>
</evidence>
<proteinExistence type="predicted"/>
<reference evidence="2" key="1">
    <citation type="submission" date="2007-10" db="EMBL/GenBank/DDBJ databases">
        <title>Genome sequence of Campylobacter concisus 13826 isolated from human feces.</title>
        <authorList>
            <person name="Fouts D.E."/>
            <person name="Mongodin E.F."/>
            <person name="Puiu D."/>
            <person name="Sebastian Y."/>
            <person name="Miller W.G."/>
            <person name="Mandrell R.E."/>
            <person name="On S."/>
            <person name="Nelson K.E."/>
        </authorList>
    </citation>
    <scope>NUCLEOTIDE SEQUENCE [LARGE SCALE GENOMIC DNA]</scope>
    <source>
        <strain evidence="2">13826</strain>
    </source>
</reference>
<dbReference type="Proteomes" id="UP000001121">
    <property type="component" value="Chromosome"/>
</dbReference>
<sequence length="155" mass="18275">MKKLLIILIFSINAFCYDFGEDVNIMGKWEITTENNQFINFMTSAGSKWKVEIKDDGFIYDLDNGKFIHEKWSYTREQGVINIEFYNQNSRGEKVFNGYFGSLTNSNIKIIKKIEFNKYLVEIIDTNDKLIMQRLGDSRQVKNTKIKKDVKIEMK</sequence>
<organism evidence="1 2">
    <name type="scientific">Campylobacter concisus (strain 13826)</name>
    <dbReference type="NCBI Taxonomy" id="360104"/>
    <lineage>
        <taxon>Bacteria</taxon>
        <taxon>Pseudomonadati</taxon>
        <taxon>Campylobacterota</taxon>
        <taxon>Epsilonproteobacteria</taxon>
        <taxon>Campylobacterales</taxon>
        <taxon>Campylobacteraceae</taxon>
        <taxon>Campylobacter</taxon>
    </lineage>
</organism>
<evidence type="ECO:0008006" key="3">
    <source>
        <dbReference type="Google" id="ProtNLM"/>
    </source>
</evidence>
<protein>
    <recommendedName>
        <fullName evidence="3">Lipocalin-like domain-containing protein</fullName>
    </recommendedName>
</protein>
<accession>A7ZDD7</accession>
<gene>
    <name evidence="1" type="ORF">CCC13826_1203</name>
</gene>
<dbReference type="RefSeq" id="WP_012001725.1">
    <property type="nucleotide sequence ID" value="NC_009802.2"/>
</dbReference>